<organism evidence="1 2">
    <name type="scientific">Roseateles paludis</name>
    <dbReference type="NCBI Taxonomy" id="3145238"/>
    <lineage>
        <taxon>Bacteria</taxon>
        <taxon>Pseudomonadati</taxon>
        <taxon>Pseudomonadota</taxon>
        <taxon>Betaproteobacteria</taxon>
        <taxon>Burkholderiales</taxon>
        <taxon>Sphaerotilaceae</taxon>
        <taxon>Roseateles</taxon>
    </lineage>
</organism>
<dbReference type="RefSeq" id="WP_347703848.1">
    <property type="nucleotide sequence ID" value="NZ_JBDPZD010000002.1"/>
</dbReference>
<comment type="caution">
    <text evidence="1">The sequence shown here is derived from an EMBL/GenBank/DDBJ whole genome shotgun (WGS) entry which is preliminary data.</text>
</comment>
<dbReference type="InterPro" id="IPR045445">
    <property type="entry name" value="DUF6502"/>
</dbReference>
<sequence length="274" mass="30013">MAERDELLLAALDSLLAPLAQLCVAHGLRADVLEERLRLAVVQAARQAAGTSGARDVSRIAVATGLSRREVARLSELGAARAATKPSPVEEIQARWLTRKRLQDADGQPRALPRAGKAPSFEALAQSVTRHVHPRSLLEEMLRLGLVRLDADDTVYLLQDNVAPTQDDARLYGFLGANVADHLAAAAENVVHRDRRHVEQAIFADELSAKSAQAINTRVRELWSQLRADLIPDIEALIEADKAGQQPTHERVRIGLYTYNTTEPTTEPETPDEA</sequence>
<name>A0ABV0FYX0_9BURK</name>
<evidence type="ECO:0000313" key="1">
    <source>
        <dbReference type="EMBL" id="MEO3691005.1"/>
    </source>
</evidence>
<dbReference type="EMBL" id="JBDPZD010000002">
    <property type="protein sequence ID" value="MEO3691005.1"/>
    <property type="molecule type" value="Genomic_DNA"/>
</dbReference>
<dbReference type="Pfam" id="PF20112">
    <property type="entry name" value="DUF6502"/>
    <property type="match status" value="1"/>
</dbReference>
<proteinExistence type="predicted"/>
<reference evidence="1 2" key="1">
    <citation type="submission" date="2024-05" db="EMBL/GenBank/DDBJ databases">
        <title>Roseateles sp. DJS-2-20 16S ribosomal RNA gene Genome sequencing and assembly.</title>
        <authorList>
            <person name="Woo H."/>
        </authorList>
    </citation>
    <scope>NUCLEOTIDE SEQUENCE [LARGE SCALE GENOMIC DNA]</scope>
    <source>
        <strain evidence="1 2">DJS-2-20</strain>
    </source>
</reference>
<gene>
    <name evidence="1" type="ORF">ABDJ85_05940</name>
</gene>
<dbReference type="Proteomes" id="UP001495147">
    <property type="component" value="Unassembled WGS sequence"/>
</dbReference>
<evidence type="ECO:0000313" key="2">
    <source>
        <dbReference type="Proteomes" id="UP001495147"/>
    </source>
</evidence>
<protein>
    <submittedName>
        <fullName evidence="1">DUF6502 family protein</fullName>
    </submittedName>
</protein>
<accession>A0ABV0FYX0</accession>
<keyword evidence="2" id="KW-1185">Reference proteome</keyword>